<dbReference type="EMBL" id="JACVVK020000265">
    <property type="protein sequence ID" value="KAK7481268.1"/>
    <property type="molecule type" value="Genomic_DNA"/>
</dbReference>
<dbReference type="AlphaFoldDB" id="A0ABD0K2R5"/>
<gene>
    <name evidence="2" type="ORF">BaRGS_00027528</name>
</gene>
<protein>
    <submittedName>
        <fullName evidence="2">Uncharacterized protein</fullName>
    </submittedName>
</protein>
<accession>A0ABD0K2R5</accession>
<keyword evidence="3" id="KW-1185">Reference proteome</keyword>
<dbReference type="Proteomes" id="UP001519460">
    <property type="component" value="Unassembled WGS sequence"/>
</dbReference>
<proteinExistence type="predicted"/>
<name>A0ABD0K2R5_9CAEN</name>
<evidence type="ECO:0000256" key="1">
    <source>
        <dbReference type="SAM" id="MobiDB-lite"/>
    </source>
</evidence>
<sequence>MIKANPCAEGPDHNHVFPHGHDTLNGLFQHDTDQTPSQFLIILSVQQPSPFLLKLLPPEVHLGLVVGVPDGVSFDTLPVQAARFGLCHPMAASTPRLCQSSPEHARYRYSPRHGR</sequence>
<reference evidence="2 3" key="1">
    <citation type="journal article" date="2023" name="Sci. Data">
        <title>Genome assembly of the Korean intertidal mud-creeper Batillaria attramentaria.</title>
        <authorList>
            <person name="Patra A.K."/>
            <person name="Ho P.T."/>
            <person name="Jun S."/>
            <person name="Lee S.J."/>
            <person name="Kim Y."/>
            <person name="Won Y.J."/>
        </authorList>
    </citation>
    <scope>NUCLEOTIDE SEQUENCE [LARGE SCALE GENOMIC DNA]</scope>
    <source>
        <strain evidence="2">Wonlab-2016</strain>
    </source>
</reference>
<organism evidence="2 3">
    <name type="scientific">Batillaria attramentaria</name>
    <dbReference type="NCBI Taxonomy" id="370345"/>
    <lineage>
        <taxon>Eukaryota</taxon>
        <taxon>Metazoa</taxon>
        <taxon>Spiralia</taxon>
        <taxon>Lophotrochozoa</taxon>
        <taxon>Mollusca</taxon>
        <taxon>Gastropoda</taxon>
        <taxon>Caenogastropoda</taxon>
        <taxon>Sorbeoconcha</taxon>
        <taxon>Cerithioidea</taxon>
        <taxon>Batillariidae</taxon>
        <taxon>Batillaria</taxon>
    </lineage>
</organism>
<evidence type="ECO:0000313" key="2">
    <source>
        <dbReference type="EMBL" id="KAK7481268.1"/>
    </source>
</evidence>
<feature type="region of interest" description="Disordered" evidence="1">
    <location>
        <begin position="95"/>
        <end position="115"/>
    </location>
</feature>
<comment type="caution">
    <text evidence="2">The sequence shown here is derived from an EMBL/GenBank/DDBJ whole genome shotgun (WGS) entry which is preliminary data.</text>
</comment>
<evidence type="ECO:0000313" key="3">
    <source>
        <dbReference type="Proteomes" id="UP001519460"/>
    </source>
</evidence>